<dbReference type="eggNOG" id="ENOG5033M56">
    <property type="taxonomic scope" value="Bacteria"/>
</dbReference>
<comment type="caution">
    <text evidence="2">The sequence shown here is derived from an EMBL/GenBank/DDBJ whole genome shotgun (WGS) entry which is preliminary data.</text>
</comment>
<name>B4D7I4_9BACT</name>
<dbReference type="RefSeq" id="WP_006982220.1">
    <property type="nucleotide sequence ID" value="NZ_ABVL01000018.1"/>
</dbReference>
<dbReference type="AlphaFoldDB" id="B4D7I4"/>
<evidence type="ECO:0000313" key="2">
    <source>
        <dbReference type="EMBL" id="EDY17601.1"/>
    </source>
</evidence>
<organism evidence="2 3">
    <name type="scientific">Chthoniobacter flavus Ellin428</name>
    <dbReference type="NCBI Taxonomy" id="497964"/>
    <lineage>
        <taxon>Bacteria</taxon>
        <taxon>Pseudomonadati</taxon>
        <taxon>Verrucomicrobiota</taxon>
        <taxon>Spartobacteria</taxon>
        <taxon>Chthoniobacterales</taxon>
        <taxon>Chthoniobacteraceae</taxon>
        <taxon>Chthoniobacter</taxon>
    </lineage>
</organism>
<evidence type="ECO:0000256" key="1">
    <source>
        <dbReference type="SAM" id="Phobius"/>
    </source>
</evidence>
<proteinExistence type="predicted"/>
<dbReference type="STRING" id="497964.CfE428DRAFT_4899"/>
<keyword evidence="1" id="KW-1133">Transmembrane helix</keyword>
<feature type="transmembrane region" description="Helical" evidence="1">
    <location>
        <begin position="96"/>
        <end position="114"/>
    </location>
</feature>
<reference evidence="2 3" key="1">
    <citation type="journal article" date="2011" name="J. Bacteriol.">
        <title>Genome sequence of Chthoniobacter flavus Ellin428, an aerobic heterotrophic soil bacterium.</title>
        <authorList>
            <person name="Kant R."/>
            <person name="van Passel M.W."/>
            <person name="Palva A."/>
            <person name="Lucas S."/>
            <person name="Lapidus A."/>
            <person name="Glavina Del Rio T."/>
            <person name="Dalin E."/>
            <person name="Tice H."/>
            <person name="Bruce D."/>
            <person name="Goodwin L."/>
            <person name="Pitluck S."/>
            <person name="Larimer F.W."/>
            <person name="Land M.L."/>
            <person name="Hauser L."/>
            <person name="Sangwan P."/>
            <person name="de Vos W.M."/>
            <person name="Janssen P.H."/>
            <person name="Smidt H."/>
        </authorList>
    </citation>
    <scope>NUCLEOTIDE SEQUENCE [LARGE SCALE GENOMIC DNA]</scope>
    <source>
        <strain evidence="2 3">Ellin428</strain>
    </source>
</reference>
<keyword evidence="1" id="KW-0472">Membrane</keyword>
<feature type="transmembrane region" description="Helical" evidence="1">
    <location>
        <begin position="163"/>
        <end position="181"/>
    </location>
</feature>
<sequence>MPYQLLLMAPRTRRVLGLPAGSIRALLTLMTVGFIIVQTARGRRISLLWFESLIIVLAHYFAHRRFVALSPALIQKLTAEDLLEDEPHPLFLPRHSLRTVIVLAFVALAIYLGCEGRLRDPVGIPVLVSVGSYFLGIGFGAIATRFVKGKPVKGASWFDDLKAIITLLAVALAIAVQLFNWQDVIPYSDKLEALPLALMLFYFGSR</sequence>
<keyword evidence="3" id="KW-1185">Reference proteome</keyword>
<feature type="transmembrane region" description="Helical" evidence="1">
    <location>
        <begin position="44"/>
        <end position="62"/>
    </location>
</feature>
<dbReference type="Proteomes" id="UP000005824">
    <property type="component" value="Unassembled WGS sequence"/>
</dbReference>
<gene>
    <name evidence="2" type="ORF">CfE428DRAFT_4899</name>
</gene>
<accession>B4D7I4</accession>
<dbReference type="EMBL" id="ABVL01000018">
    <property type="protein sequence ID" value="EDY17601.1"/>
    <property type="molecule type" value="Genomic_DNA"/>
</dbReference>
<feature type="transmembrane region" description="Helical" evidence="1">
    <location>
        <begin position="15"/>
        <end position="37"/>
    </location>
</feature>
<evidence type="ECO:0000313" key="3">
    <source>
        <dbReference type="Proteomes" id="UP000005824"/>
    </source>
</evidence>
<protein>
    <submittedName>
        <fullName evidence="2">Uncharacterized protein</fullName>
    </submittedName>
</protein>
<dbReference type="InParanoid" id="B4D7I4"/>
<feature type="transmembrane region" description="Helical" evidence="1">
    <location>
        <begin position="126"/>
        <end position="143"/>
    </location>
</feature>
<keyword evidence="1" id="KW-0812">Transmembrane</keyword>